<dbReference type="Proteomes" id="UP000507954">
    <property type="component" value="Unassembled WGS sequence"/>
</dbReference>
<dbReference type="EMBL" id="CABFNB010000097">
    <property type="protein sequence ID" value="VTZ61794.1"/>
    <property type="molecule type" value="Genomic_DNA"/>
</dbReference>
<evidence type="ECO:0000313" key="1">
    <source>
        <dbReference type="EMBL" id="VTZ61794.1"/>
    </source>
</evidence>
<sequence>MTTPMMTMSEAFLYRDFCDFRIFGWEITERSLQHPRSKAAKAITERWKEILRHAPAVDDFVKPAMEGRPVHELWPDHLRKEVEFSINTKVPRTVNEPTSAEFIADMHACGRTDWVLPEFLKTHGRTA</sequence>
<dbReference type="RefSeq" id="WP_180161806.1">
    <property type="nucleotide sequence ID" value="NZ_CABFNB010000097.1"/>
</dbReference>
<organism evidence="1">
    <name type="scientific">Sinorhizobium medicae</name>
    <dbReference type="NCBI Taxonomy" id="110321"/>
    <lineage>
        <taxon>Bacteria</taxon>
        <taxon>Pseudomonadati</taxon>
        <taxon>Pseudomonadota</taxon>
        <taxon>Alphaproteobacteria</taxon>
        <taxon>Hyphomicrobiales</taxon>
        <taxon>Rhizobiaceae</taxon>
        <taxon>Sinorhizobium/Ensifer group</taxon>
        <taxon>Sinorhizobium</taxon>
    </lineage>
</organism>
<reference evidence="1" key="1">
    <citation type="submission" date="2019-06" db="EMBL/GenBank/DDBJ databases">
        <authorList>
            <person name="Le Quere A."/>
            <person name="Colella S."/>
        </authorList>
    </citation>
    <scope>NUCLEOTIDE SEQUENCE</scope>
    <source>
        <strain evidence="1">EmedicaeMD41</strain>
    </source>
</reference>
<gene>
    <name evidence="1" type="ORF">EMEDMD4_310043</name>
</gene>
<protein>
    <submittedName>
        <fullName evidence="1">Uncharacterized protein</fullName>
    </submittedName>
</protein>
<dbReference type="AlphaFoldDB" id="A0A508X1F7"/>
<accession>A0A508X1F7</accession>
<name>A0A508X1F7_9HYPH</name>
<proteinExistence type="predicted"/>